<keyword evidence="3" id="KW-0862">Zinc</keyword>
<dbReference type="GO" id="GO:0007165">
    <property type="term" value="P:signal transduction"/>
    <property type="evidence" value="ECO:0007669"/>
    <property type="project" value="InterPro"/>
</dbReference>
<dbReference type="Gene3D" id="3.30.60.20">
    <property type="match status" value="1"/>
</dbReference>
<dbReference type="GO" id="GO:0005096">
    <property type="term" value="F:GTPase activator activity"/>
    <property type="evidence" value="ECO:0007669"/>
    <property type="project" value="UniProtKB-KW"/>
</dbReference>
<dbReference type="InterPro" id="IPR051025">
    <property type="entry name" value="RhoGAP"/>
</dbReference>
<evidence type="ECO:0000259" key="5">
    <source>
        <dbReference type="PROSITE" id="PS50081"/>
    </source>
</evidence>
<dbReference type="Gene3D" id="1.10.555.10">
    <property type="entry name" value="Rho GTPase activation protein"/>
    <property type="match status" value="1"/>
</dbReference>
<dbReference type="InterPro" id="IPR000198">
    <property type="entry name" value="RhoGAP_dom"/>
</dbReference>
<dbReference type="InterPro" id="IPR008936">
    <property type="entry name" value="Rho_GTPase_activation_prot"/>
</dbReference>
<dbReference type="InterPro" id="IPR046349">
    <property type="entry name" value="C1-like_sf"/>
</dbReference>
<evidence type="ECO:0000256" key="2">
    <source>
        <dbReference type="ARBA" id="ARBA00022723"/>
    </source>
</evidence>
<dbReference type="EMBL" id="OC914895">
    <property type="protein sequence ID" value="CAD7637303.1"/>
    <property type="molecule type" value="Genomic_DNA"/>
</dbReference>
<evidence type="ECO:0000313" key="7">
    <source>
        <dbReference type="EMBL" id="CAD7637303.1"/>
    </source>
</evidence>
<feature type="region of interest" description="Disordered" evidence="4">
    <location>
        <begin position="1"/>
        <end position="67"/>
    </location>
</feature>
<dbReference type="Proteomes" id="UP000728032">
    <property type="component" value="Unassembled WGS sequence"/>
</dbReference>
<dbReference type="GO" id="GO:0051056">
    <property type="term" value="P:regulation of small GTPase mediated signal transduction"/>
    <property type="evidence" value="ECO:0007669"/>
    <property type="project" value="UniProtKB-ARBA"/>
</dbReference>
<dbReference type="AlphaFoldDB" id="A0A7R9LAZ9"/>
<keyword evidence="8" id="KW-1185">Reference proteome</keyword>
<evidence type="ECO:0000313" key="8">
    <source>
        <dbReference type="Proteomes" id="UP000728032"/>
    </source>
</evidence>
<feature type="domain" description="Rho-GAP" evidence="6">
    <location>
        <begin position="217"/>
        <end position="411"/>
    </location>
</feature>
<dbReference type="EMBL" id="CAJPVJ010000070">
    <property type="protein sequence ID" value="CAG2160185.1"/>
    <property type="molecule type" value="Genomic_DNA"/>
</dbReference>
<reference evidence="7" key="1">
    <citation type="submission" date="2020-11" db="EMBL/GenBank/DDBJ databases">
        <authorList>
            <person name="Tran Van P."/>
        </authorList>
    </citation>
    <scope>NUCLEOTIDE SEQUENCE</scope>
</reference>
<dbReference type="PANTHER" id="PTHR15228:SF25">
    <property type="entry name" value="F-BAR DOMAIN-CONTAINING PROTEIN"/>
    <property type="match status" value="1"/>
</dbReference>
<name>A0A7R9LAZ9_9ACAR</name>
<gene>
    <name evidence="7" type="ORF">ONB1V03_LOCUS738</name>
</gene>
<keyword evidence="1" id="KW-0343">GTPase activation</keyword>
<dbReference type="SUPFAM" id="SSF48350">
    <property type="entry name" value="GTPase activation domain, GAP"/>
    <property type="match status" value="1"/>
</dbReference>
<dbReference type="OrthoDB" id="79452at2759"/>
<dbReference type="PANTHER" id="PTHR15228">
    <property type="entry name" value="SPERMATHECAL PHYSIOLOGY VARIANT"/>
    <property type="match status" value="1"/>
</dbReference>
<evidence type="ECO:0000256" key="4">
    <source>
        <dbReference type="SAM" id="MobiDB-lite"/>
    </source>
</evidence>
<protein>
    <submittedName>
        <fullName evidence="7">Uncharacterized protein</fullName>
    </submittedName>
</protein>
<feature type="compositionally biased region" description="Low complexity" evidence="4">
    <location>
        <begin position="93"/>
        <end position="103"/>
    </location>
</feature>
<feature type="region of interest" description="Disordered" evidence="4">
    <location>
        <begin position="85"/>
        <end position="125"/>
    </location>
</feature>
<accession>A0A7R9LAZ9</accession>
<dbReference type="PROSITE" id="PS50238">
    <property type="entry name" value="RHOGAP"/>
    <property type="match status" value="1"/>
</dbReference>
<dbReference type="SUPFAM" id="SSF57889">
    <property type="entry name" value="Cysteine-rich domain"/>
    <property type="match status" value="1"/>
</dbReference>
<feature type="compositionally biased region" description="Basic residues" evidence="4">
    <location>
        <begin position="36"/>
        <end position="51"/>
    </location>
</feature>
<dbReference type="PROSITE" id="PS50081">
    <property type="entry name" value="ZF_DAG_PE_2"/>
    <property type="match status" value="1"/>
</dbReference>
<proteinExistence type="predicted"/>
<organism evidence="7">
    <name type="scientific">Oppiella nova</name>
    <dbReference type="NCBI Taxonomy" id="334625"/>
    <lineage>
        <taxon>Eukaryota</taxon>
        <taxon>Metazoa</taxon>
        <taxon>Ecdysozoa</taxon>
        <taxon>Arthropoda</taxon>
        <taxon>Chelicerata</taxon>
        <taxon>Arachnida</taxon>
        <taxon>Acari</taxon>
        <taxon>Acariformes</taxon>
        <taxon>Sarcoptiformes</taxon>
        <taxon>Oribatida</taxon>
        <taxon>Brachypylina</taxon>
        <taxon>Oppioidea</taxon>
        <taxon>Oppiidae</taxon>
        <taxon>Oppiella</taxon>
    </lineage>
</organism>
<keyword evidence="2" id="KW-0479">Metal-binding</keyword>
<dbReference type="Pfam" id="PF00620">
    <property type="entry name" value="RhoGAP"/>
    <property type="match status" value="1"/>
</dbReference>
<sequence>MYLSPVPETSKSDKSPKKTNCGKSDDKASTEWQKLRTTRHSRNRREKHRKPSICSDSETESSTGGAHALDDLCLTTSKKWSLPLPVATRGSESDSTSSSWSARSADETTEDERSPIPSPSASTQSCEALISEAQTSVEEIKAKWKRPKKISKAAETHKLQRMKTTNYGRCKICDTYVYFWGFQCQECELISHKKCLKKMTIMCAKAPLPPKSSIINMDLTATDHEVPVLVVKCTLEIERRSCLTPGIYRMTGVSSRVQKILKSFESGPHLIDVSDVTPNDLCSVLKVFLRELKHPLITNDVYKEFIDIGRIYKHDSDIGDKKPDLVTALRAGINKLHKNHKATLSYLIHHLKRITNFHEHNNMSPNNLGIIFAPTIFRPREAINDLFTEVFEAGPQARVIELMITYVNEVFGHQSQSTKFSYEFVK</sequence>
<dbReference type="GO" id="GO:0046872">
    <property type="term" value="F:metal ion binding"/>
    <property type="evidence" value="ECO:0007669"/>
    <property type="project" value="UniProtKB-KW"/>
</dbReference>
<dbReference type="SMART" id="SM00109">
    <property type="entry name" value="C1"/>
    <property type="match status" value="1"/>
</dbReference>
<dbReference type="CDD" id="cd20816">
    <property type="entry name" value="C1_GMIP-like"/>
    <property type="match status" value="1"/>
</dbReference>
<feature type="domain" description="Phorbol-ester/DAG-type" evidence="5">
    <location>
        <begin position="156"/>
        <end position="203"/>
    </location>
</feature>
<dbReference type="SMART" id="SM00324">
    <property type="entry name" value="RhoGAP"/>
    <property type="match status" value="1"/>
</dbReference>
<evidence type="ECO:0000259" key="6">
    <source>
        <dbReference type="PROSITE" id="PS50238"/>
    </source>
</evidence>
<evidence type="ECO:0000256" key="1">
    <source>
        <dbReference type="ARBA" id="ARBA00022468"/>
    </source>
</evidence>
<dbReference type="InterPro" id="IPR002219">
    <property type="entry name" value="PKC_DAG/PE"/>
</dbReference>
<dbReference type="PROSITE" id="PS00479">
    <property type="entry name" value="ZF_DAG_PE_1"/>
    <property type="match status" value="1"/>
</dbReference>
<feature type="compositionally biased region" description="Polar residues" evidence="4">
    <location>
        <begin position="54"/>
        <end position="64"/>
    </location>
</feature>
<evidence type="ECO:0000256" key="3">
    <source>
        <dbReference type="ARBA" id="ARBA00022833"/>
    </source>
</evidence>
<dbReference type="Pfam" id="PF00130">
    <property type="entry name" value="C1_1"/>
    <property type="match status" value="1"/>
</dbReference>